<reference evidence="11 12" key="1">
    <citation type="journal article" date="2014" name="Nature">
        <title>The genomic substrate for adaptive radiation in African cichlid fish.</title>
        <authorList>
            <person name="Brawand D."/>
            <person name="Wagner C.E."/>
            <person name="Li Y.I."/>
            <person name="Malinsky M."/>
            <person name="Keller I."/>
            <person name="Fan S."/>
            <person name="Simakov O."/>
            <person name="Ng A.Y."/>
            <person name="Lim Z.W."/>
            <person name="Bezault E."/>
            <person name="Turner-Maier J."/>
            <person name="Johnson J."/>
            <person name="Alcazar R."/>
            <person name="Noh H.J."/>
            <person name="Russell P."/>
            <person name="Aken B."/>
            <person name="Alfoldi J."/>
            <person name="Amemiya C."/>
            <person name="Azzouzi N."/>
            <person name="Baroiller J.F."/>
            <person name="Barloy-Hubler F."/>
            <person name="Berlin A."/>
            <person name="Bloomquist R."/>
            <person name="Carleton K.L."/>
            <person name="Conte M.A."/>
            <person name="D'Cotta H."/>
            <person name="Eshel O."/>
            <person name="Gaffney L."/>
            <person name="Galibert F."/>
            <person name="Gante H.F."/>
            <person name="Gnerre S."/>
            <person name="Greuter L."/>
            <person name="Guyon R."/>
            <person name="Haddad N.S."/>
            <person name="Haerty W."/>
            <person name="Harris R.M."/>
            <person name="Hofmann H.A."/>
            <person name="Hourlier T."/>
            <person name="Hulata G."/>
            <person name="Jaffe D.B."/>
            <person name="Lara M."/>
            <person name="Lee A.P."/>
            <person name="MacCallum I."/>
            <person name="Mwaiko S."/>
            <person name="Nikaido M."/>
            <person name="Nishihara H."/>
            <person name="Ozouf-Costaz C."/>
            <person name="Penman D.J."/>
            <person name="Przybylski D."/>
            <person name="Rakotomanga M."/>
            <person name="Renn S.C.P."/>
            <person name="Ribeiro F.J."/>
            <person name="Ron M."/>
            <person name="Salzburger W."/>
            <person name="Sanchez-Pulido L."/>
            <person name="Santos M.E."/>
            <person name="Searle S."/>
            <person name="Sharpe T."/>
            <person name="Swofford R."/>
            <person name="Tan F.J."/>
            <person name="Williams L."/>
            <person name="Young S."/>
            <person name="Yin S."/>
            <person name="Okada N."/>
            <person name="Kocher T.D."/>
            <person name="Miska E.A."/>
            <person name="Lander E.S."/>
            <person name="Venkatesh B."/>
            <person name="Fernald R.D."/>
            <person name="Meyer A."/>
            <person name="Ponting C.P."/>
            <person name="Streelman J.T."/>
            <person name="Lindblad-Toh K."/>
            <person name="Seehausen O."/>
            <person name="Di Palma F."/>
        </authorList>
    </citation>
    <scope>NUCLEOTIDE SEQUENCE</scope>
</reference>
<name>A0A3P9CDD0_9CICH</name>
<evidence type="ECO:0000256" key="4">
    <source>
        <dbReference type="ARBA" id="ARBA00022771"/>
    </source>
</evidence>
<keyword evidence="12" id="KW-1185">Reference proteome</keyword>
<dbReference type="PANTHER" id="PTHR16058">
    <property type="entry name" value="DOUBLE ZINC RIBBON AND ANKYRIN REPEAT-CONTAINING PROTEIN 1"/>
    <property type="match status" value="1"/>
</dbReference>
<proteinExistence type="predicted"/>
<evidence type="ECO:0000259" key="10">
    <source>
        <dbReference type="Pfam" id="PF12773"/>
    </source>
</evidence>
<dbReference type="PROSITE" id="PS50088">
    <property type="entry name" value="ANK_REPEAT"/>
    <property type="match status" value="1"/>
</dbReference>
<dbReference type="Pfam" id="PF00023">
    <property type="entry name" value="Ank"/>
    <property type="match status" value="1"/>
</dbReference>
<dbReference type="InterPro" id="IPR026876">
    <property type="entry name" value="Fn3_assoc_repeat"/>
</dbReference>
<dbReference type="InterPro" id="IPR002110">
    <property type="entry name" value="Ankyrin_rpt"/>
</dbReference>
<dbReference type="SUPFAM" id="SSF48403">
    <property type="entry name" value="Ankyrin repeat"/>
    <property type="match status" value="1"/>
</dbReference>
<dbReference type="Proteomes" id="UP000265160">
    <property type="component" value="LG6"/>
</dbReference>
<feature type="repeat" description="ANK" evidence="9">
    <location>
        <begin position="617"/>
        <end position="649"/>
    </location>
</feature>
<dbReference type="GO" id="GO:0008270">
    <property type="term" value="F:zinc ion binding"/>
    <property type="evidence" value="ECO:0007669"/>
    <property type="project" value="UniProtKB-KW"/>
</dbReference>
<dbReference type="PROSITE" id="PS50297">
    <property type="entry name" value="ANK_REP_REGION"/>
    <property type="match status" value="1"/>
</dbReference>
<dbReference type="Gene3D" id="1.25.40.20">
    <property type="entry name" value="Ankyrin repeat-containing domain"/>
    <property type="match status" value="1"/>
</dbReference>
<organism evidence="11 12">
    <name type="scientific">Maylandia zebra</name>
    <name type="common">zebra mbuna</name>
    <dbReference type="NCBI Taxonomy" id="106582"/>
    <lineage>
        <taxon>Eukaryota</taxon>
        <taxon>Metazoa</taxon>
        <taxon>Chordata</taxon>
        <taxon>Craniata</taxon>
        <taxon>Vertebrata</taxon>
        <taxon>Euteleostomi</taxon>
        <taxon>Actinopterygii</taxon>
        <taxon>Neopterygii</taxon>
        <taxon>Teleostei</taxon>
        <taxon>Neoteleostei</taxon>
        <taxon>Acanthomorphata</taxon>
        <taxon>Ovalentaria</taxon>
        <taxon>Cichlomorphae</taxon>
        <taxon>Cichliformes</taxon>
        <taxon>Cichlidae</taxon>
        <taxon>African cichlids</taxon>
        <taxon>Pseudocrenilabrinae</taxon>
        <taxon>Haplochromini</taxon>
        <taxon>Maylandia</taxon>
        <taxon>Maylandia zebra complex</taxon>
    </lineage>
</organism>
<dbReference type="GO" id="GO:0042462">
    <property type="term" value="P:eye photoreceptor cell development"/>
    <property type="evidence" value="ECO:0007669"/>
    <property type="project" value="Ensembl"/>
</dbReference>
<feature type="domain" description="DZANK-type" evidence="10">
    <location>
        <begin position="328"/>
        <end position="376"/>
    </location>
</feature>
<comment type="subcellular location">
    <subcellularLocation>
        <location evidence="1">Cell projection</location>
        <location evidence="1">Cilium</location>
    </subcellularLocation>
</comment>
<dbReference type="InterPro" id="IPR025874">
    <property type="entry name" value="DZR"/>
</dbReference>
<keyword evidence="4" id="KW-0863">Zinc-finger</keyword>
<dbReference type="STRING" id="106582.ENSMZEP00005020310"/>
<dbReference type="AlphaFoldDB" id="A0A3P9CDD0"/>
<evidence type="ECO:0000256" key="6">
    <source>
        <dbReference type="ARBA" id="ARBA00023043"/>
    </source>
</evidence>
<keyword evidence="6 9" id="KW-0040">ANK repeat</keyword>
<evidence type="ECO:0000313" key="11">
    <source>
        <dbReference type="Ensembl" id="ENSMZEP00005020310.1"/>
    </source>
</evidence>
<reference evidence="11" key="2">
    <citation type="submission" date="2025-08" db="UniProtKB">
        <authorList>
            <consortium name="Ensembl"/>
        </authorList>
    </citation>
    <scope>IDENTIFICATION</scope>
</reference>
<dbReference type="Pfam" id="PF13287">
    <property type="entry name" value="Fn3_assoc"/>
    <property type="match status" value="1"/>
</dbReference>
<dbReference type="InterPro" id="IPR052481">
    <property type="entry name" value="DZAN1"/>
</dbReference>
<dbReference type="GO" id="GO:0005929">
    <property type="term" value="C:cilium"/>
    <property type="evidence" value="ECO:0007669"/>
    <property type="project" value="UniProtKB-SubCell"/>
</dbReference>
<protein>
    <recommendedName>
        <fullName evidence="8">Double zinc ribbon and ankyrin repeat-containing protein 1</fullName>
    </recommendedName>
</protein>
<evidence type="ECO:0000256" key="9">
    <source>
        <dbReference type="PROSITE-ProRule" id="PRU00023"/>
    </source>
</evidence>
<dbReference type="Ensembl" id="ENSMZET00005020962.1">
    <property type="protein sequence ID" value="ENSMZEP00005020310.1"/>
    <property type="gene ID" value="ENSMZEG00005015182.1"/>
</dbReference>
<evidence type="ECO:0000256" key="5">
    <source>
        <dbReference type="ARBA" id="ARBA00022833"/>
    </source>
</evidence>
<evidence type="ECO:0000256" key="8">
    <source>
        <dbReference type="ARBA" id="ARBA00039856"/>
    </source>
</evidence>
<evidence type="ECO:0000256" key="3">
    <source>
        <dbReference type="ARBA" id="ARBA00022737"/>
    </source>
</evidence>
<dbReference type="PANTHER" id="PTHR16058:SF4">
    <property type="entry name" value="DOUBLE ZINC RIBBON AND ANKYRIN REPEAT-CONTAINING PROTEIN 1"/>
    <property type="match status" value="1"/>
</dbReference>
<evidence type="ECO:0000256" key="7">
    <source>
        <dbReference type="ARBA" id="ARBA00023273"/>
    </source>
</evidence>
<dbReference type="InterPro" id="IPR036770">
    <property type="entry name" value="Ankyrin_rpt-contain_sf"/>
</dbReference>
<evidence type="ECO:0000256" key="2">
    <source>
        <dbReference type="ARBA" id="ARBA00022723"/>
    </source>
</evidence>
<dbReference type="GeneTree" id="ENSGT00390000000549"/>
<dbReference type="Pfam" id="PF12773">
    <property type="entry name" value="DZR"/>
    <property type="match status" value="1"/>
</dbReference>
<reference evidence="11" key="3">
    <citation type="submission" date="2025-09" db="UniProtKB">
        <authorList>
            <consortium name="Ensembl"/>
        </authorList>
    </citation>
    <scope>IDENTIFICATION</scope>
</reference>
<keyword evidence="7" id="KW-0966">Cell projection</keyword>
<accession>A0A3P9CDD0</accession>
<evidence type="ECO:0000256" key="1">
    <source>
        <dbReference type="ARBA" id="ARBA00004138"/>
    </source>
</evidence>
<keyword evidence="5" id="KW-0862">Zinc</keyword>
<keyword evidence="2" id="KW-0479">Metal-binding</keyword>
<keyword evidence="3" id="KW-0677">Repeat</keyword>
<evidence type="ECO:0000313" key="12">
    <source>
        <dbReference type="Proteomes" id="UP000265160"/>
    </source>
</evidence>
<sequence>MAAGAVSAPLIIPIIHLQTHRAKNHIDTSTPVSIQSDSAGVLIFYTLDGSKPGAGHHGAAGSSRKYSQPILLPAGRVTVRAVAVTSDGRESSIVTKVFSVDPLDDFLQVIAHLPAADHISQLPLHTPDDSQKCFLCLPPKMMGNHSLQSGPRFLNGRHGSEIDAQLASSQRSQPAVFRESGDLRQLKSTETTRVQRDTDFLWCARCLHRRPSDPLAQFCAQCGAALPLLPGHRLPPAEGGQMLLCVFCGALVPASTHSCLVCEAAIDQQLQLRAGITLQGHVMCVCCGSGNPADAFSCLTCESRLQQVSSSRSAVPSDPGAHTRMLSCTRCKRLNRSDARFCDWCGSKPAHAARCVTCQRCGASAHPYASYCTACGIFLEAPVPLGSCGDITRSTACGATWRATASLHPPRSVKIATPTVDQCTQTVGLYYPSGTELQRKEQHRALQLLRKQVQSDRHPPLTAISPGRGYWRKQLDHICAHLRSYAQNNAPFRALLGEPRLGRVNHTLHALHLSSSDIAVLNQKVVLHEQVQAGHFLWCFLADGQSDRQLCSSRASRKTGVFGTGGLSVEHRGYLTSLTSGVKDVQLLTELGPGRGEVGVIQQLLDQGADPSCCRSDGLHALAVAVVNGHHDVLPVLVQRGADVDQQSGRTVPAVVAPPTCHNDIILSVPGFSCKANVRRRNAAGQTAYDVAASLGCSSMASLLASQTGLGKLGIMNSR</sequence>